<evidence type="ECO:0000256" key="2">
    <source>
        <dbReference type="ARBA" id="ARBA00022741"/>
    </source>
</evidence>
<dbReference type="SUPFAM" id="SSF69572">
    <property type="entry name" value="Activating enzymes of the ubiquitin-like proteins"/>
    <property type="match status" value="1"/>
</dbReference>
<evidence type="ECO:0000256" key="1">
    <source>
        <dbReference type="ARBA" id="ARBA00022679"/>
    </source>
</evidence>
<dbReference type="Proteomes" id="UP001174909">
    <property type="component" value="Unassembled WGS sequence"/>
</dbReference>
<reference evidence="5" key="1">
    <citation type="submission" date="2023-03" db="EMBL/GenBank/DDBJ databases">
        <authorList>
            <person name="Steffen K."/>
            <person name="Cardenas P."/>
        </authorList>
    </citation>
    <scope>NUCLEOTIDE SEQUENCE</scope>
</reference>
<dbReference type="CDD" id="cd00757">
    <property type="entry name" value="ThiF_MoeB_HesA_family"/>
    <property type="match status" value="1"/>
</dbReference>
<evidence type="ECO:0000313" key="5">
    <source>
        <dbReference type="EMBL" id="CAI8011092.1"/>
    </source>
</evidence>
<dbReference type="Gene3D" id="3.40.50.720">
    <property type="entry name" value="NAD(P)-binding Rossmann-like Domain"/>
    <property type="match status" value="1"/>
</dbReference>
<dbReference type="PANTHER" id="PTHR10953">
    <property type="entry name" value="UBIQUITIN-ACTIVATING ENZYME E1"/>
    <property type="match status" value="1"/>
</dbReference>
<dbReference type="InterPro" id="IPR045886">
    <property type="entry name" value="ThiF/MoeB/HesA"/>
</dbReference>
<dbReference type="FunFam" id="3.40.50.720:FF:000033">
    <property type="entry name" value="Adenylyltransferase and sulfurtransferase MOCS3"/>
    <property type="match status" value="1"/>
</dbReference>
<name>A0AA35RHH3_GEOBA</name>
<dbReference type="GO" id="GO:0008146">
    <property type="term" value="F:sulfotransferase activity"/>
    <property type="evidence" value="ECO:0007669"/>
    <property type="project" value="TreeGrafter"/>
</dbReference>
<dbReference type="NCBIfam" id="NF004281">
    <property type="entry name" value="PRK05690.1"/>
    <property type="match status" value="1"/>
</dbReference>
<dbReference type="PANTHER" id="PTHR10953:SF102">
    <property type="entry name" value="ADENYLYLTRANSFERASE AND SULFURTRANSFERASE MOCS3"/>
    <property type="match status" value="1"/>
</dbReference>
<gene>
    <name evidence="5" type="ORF">GBAR_LOCUS7220</name>
</gene>
<dbReference type="AlphaFoldDB" id="A0AA35RHH3"/>
<accession>A0AA35RHH3</accession>
<feature type="domain" description="THIF-type NAD/FAD binding fold" evidence="4">
    <location>
        <begin position="2"/>
        <end position="224"/>
    </location>
</feature>
<dbReference type="InterPro" id="IPR035985">
    <property type="entry name" value="Ubiquitin-activating_enz"/>
</dbReference>
<dbReference type="Pfam" id="PF00899">
    <property type="entry name" value="ThiF"/>
    <property type="match status" value="1"/>
</dbReference>
<organism evidence="5 6">
    <name type="scientific">Geodia barretti</name>
    <name type="common">Barrett's horny sponge</name>
    <dbReference type="NCBI Taxonomy" id="519541"/>
    <lineage>
        <taxon>Eukaryota</taxon>
        <taxon>Metazoa</taxon>
        <taxon>Porifera</taxon>
        <taxon>Demospongiae</taxon>
        <taxon>Heteroscleromorpha</taxon>
        <taxon>Tetractinellida</taxon>
        <taxon>Astrophorina</taxon>
        <taxon>Geodiidae</taxon>
        <taxon>Geodia</taxon>
    </lineage>
</organism>
<evidence type="ECO:0000259" key="4">
    <source>
        <dbReference type="Pfam" id="PF00899"/>
    </source>
</evidence>
<dbReference type="EMBL" id="CASHTH010001080">
    <property type="protein sequence ID" value="CAI8011092.1"/>
    <property type="molecule type" value="Genomic_DNA"/>
</dbReference>
<keyword evidence="6" id="KW-1185">Reference proteome</keyword>
<dbReference type="GO" id="GO:0005829">
    <property type="term" value="C:cytosol"/>
    <property type="evidence" value="ECO:0007669"/>
    <property type="project" value="TreeGrafter"/>
</dbReference>
<keyword evidence="2" id="KW-0547">Nucleotide-binding</keyword>
<dbReference type="GO" id="GO:0005524">
    <property type="term" value="F:ATP binding"/>
    <property type="evidence" value="ECO:0007669"/>
    <property type="project" value="UniProtKB-KW"/>
</dbReference>
<protein>
    <submittedName>
        <fullName evidence="5">Sulfur carrier protein adenylyltransferase</fullName>
    </submittedName>
</protein>
<dbReference type="GO" id="GO:0004792">
    <property type="term" value="F:thiosulfate-cyanide sulfurtransferase activity"/>
    <property type="evidence" value="ECO:0007669"/>
    <property type="project" value="TreeGrafter"/>
</dbReference>
<comment type="caution">
    <text evidence="5">The sequence shown here is derived from an EMBL/GenBank/DDBJ whole genome shotgun (WGS) entry which is preliminary data.</text>
</comment>
<sequence length="245" mass="26275">MGQTKLLESKVLLIGAGGLGSPAGLYLAAAGIGTLGIVDDDIVDVSNLQRQVLHGTSDVGKLKTESAKETLADINPDVKVVTHTEKIVSANAFEILEGYDLIVDGCDNLPTRYLLNDASVMLGKPIVHGSIFQFEGQVTVFHPGKGPCYRCLYPSPPPPDMVPSCQEAGVIGVLPGIVGNIQAVEAIKVLLDIGKPLIGQLLLFNALSMEFKKLTLRQDPECPACGKNPTIHELIDYEEFCQVRW</sequence>
<keyword evidence="5" id="KW-0548">Nucleotidyltransferase</keyword>
<evidence type="ECO:0000313" key="6">
    <source>
        <dbReference type="Proteomes" id="UP001174909"/>
    </source>
</evidence>
<keyword evidence="1" id="KW-0808">Transferase</keyword>
<dbReference type="GO" id="GO:0016779">
    <property type="term" value="F:nucleotidyltransferase activity"/>
    <property type="evidence" value="ECO:0007669"/>
    <property type="project" value="UniProtKB-KW"/>
</dbReference>
<evidence type="ECO:0000256" key="3">
    <source>
        <dbReference type="ARBA" id="ARBA00022840"/>
    </source>
</evidence>
<dbReference type="GO" id="GO:0008641">
    <property type="term" value="F:ubiquitin-like modifier activating enzyme activity"/>
    <property type="evidence" value="ECO:0007669"/>
    <property type="project" value="InterPro"/>
</dbReference>
<proteinExistence type="predicted"/>
<dbReference type="InterPro" id="IPR000594">
    <property type="entry name" value="ThiF_NAD_FAD-bd"/>
</dbReference>
<keyword evidence="3" id="KW-0067">ATP-binding</keyword>